<feature type="domain" description="GGDEF" evidence="7">
    <location>
        <begin position="250"/>
        <end position="388"/>
    </location>
</feature>
<evidence type="ECO:0000313" key="8">
    <source>
        <dbReference type="EMBL" id="RSU10596.1"/>
    </source>
</evidence>
<evidence type="ECO:0000256" key="3">
    <source>
        <dbReference type="ARBA" id="ARBA00022692"/>
    </source>
</evidence>
<evidence type="ECO:0000256" key="1">
    <source>
        <dbReference type="ARBA" id="ARBA00004651"/>
    </source>
</evidence>
<dbReference type="GeneID" id="95581207"/>
<accession>A0A430AR83</accession>
<evidence type="ECO:0000259" key="7">
    <source>
        <dbReference type="PROSITE" id="PS50887"/>
    </source>
</evidence>
<proteinExistence type="predicted"/>
<dbReference type="AlphaFoldDB" id="A0A430AR83"/>
<dbReference type="GO" id="GO:0005886">
    <property type="term" value="C:plasma membrane"/>
    <property type="evidence" value="ECO:0007669"/>
    <property type="project" value="UniProtKB-SubCell"/>
</dbReference>
<dbReference type="PANTHER" id="PTHR45138">
    <property type="entry name" value="REGULATORY COMPONENTS OF SENSORY TRANSDUCTION SYSTEM"/>
    <property type="match status" value="1"/>
</dbReference>
<dbReference type="GO" id="GO:0052621">
    <property type="term" value="F:diguanylate cyclase activity"/>
    <property type="evidence" value="ECO:0007669"/>
    <property type="project" value="TreeGrafter"/>
</dbReference>
<dbReference type="SUPFAM" id="SSF55073">
    <property type="entry name" value="Nucleotide cyclase"/>
    <property type="match status" value="1"/>
</dbReference>
<dbReference type="Pfam" id="PF07694">
    <property type="entry name" value="5TM-5TMR_LYT"/>
    <property type="match status" value="1"/>
</dbReference>
<organism evidence="8 9">
    <name type="scientific">Vagococcus carniphilus</name>
    <dbReference type="NCBI Taxonomy" id="218144"/>
    <lineage>
        <taxon>Bacteria</taxon>
        <taxon>Bacillati</taxon>
        <taxon>Bacillota</taxon>
        <taxon>Bacilli</taxon>
        <taxon>Lactobacillales</taxon>
        <taxon>Enterococcaceae</taxon>
        <taxon>Vagococcus</taxon>
    </lineage>
</organism>
<name>A0A430AR83_9ENTE</name>
<comment type="subcellular location">
    <subcellularLocation>
        <location evidence="1">Cell membrane</location>
        <topology evidence="1">Multi-pass membrane protein</topology>
    </subcellularLocation>
</comment>
<reference evidence="8 9" key="1">
    <citation type="submission" date="2017-05" db="EMBL/GenBank/DDBJ databases">
        <title>Vagococcus spp. assemblies.</title>
        <authorList>
            <person name="Gulvik C.A."/>
        </authorList>
    </citation>
    <scope>NUCLEOTIDE SEQUENCE [LARGE SCALE GENOMIC DNA]</scope>
    <source>
        <strain evidence="8 9">SS1714</strain>
    </source>
</reference>
<dbReference type="EMBL" id="NGKB01000017">
    <property type="protein sequence ID" value="RSU10596.1"/>
    <property type="molecule type" value="Genomic_DNA"/>
</dbReference>
<dbReference type="OrthoDB" id="9759607at2"/>
<protein>
    <recommendedName>
        <fullName evidence="7">GGDEF domain-containing protein</fullName>
    </recommendedName>
</protein>
<evidence type="ECO:0000313" key="9">
    <source>
        <dbReference type="Proteomes" id="UP000288028"/>
    </source>
</evidence>
<evidence type="ECO:0000256" key="6">
    <source>
        <dbReference type="SAM" id="Phobius"/>
    </source>
</evidence>
<evidence type="ECO:0000256" key="4">
    <source>
        <dbReference type="ARBA" id="ARBA00022989"/>
    </source>
</evidence>
<feature type="transmembrane region" description="Helical" evidence="6">
    <location>
        <begin position="89"/>
        <end position="114"/>
    </location>
</feature>
<sequence length="390" mass="44606">MIINFLNSYIINLAIIVATIFGLYFSSLKHYLTNDEVEVEFIEPSAKLKISFSTEIILGLFIGLMCFFISMNRIPVDNMRSVDVRYLPVYFSVYYGSPMTGIVTALTLIGTKSIEYYFFEALPSEIINNVAITIAILIISILIDKKQMKPKKAILTCLIYTIIIRFFLATLVLFKDLNLELMIHFCLHSLVFSSLFLITGWLLNNAIIISERIHVYRTSSVFDSLTGAYNKESFYFFLDIAYNQAIHENKAFSLALIDFDNFKEINDTYGHLVGDKVLSEVASSFQSCSKKFSSLQFFRIGGDELAIIWKQEEIPSNYFKIINTKLKKLEIEKDFDNDLLSLSIGLVHLSPQQKSEKTINVKQIFRLADEALYEAKKAGKNQVIEKNITI</sequence>
<dbReference type="InterPro" id="IPR011620">
    <property type="entry name" value="Sig_transdc_His_kinase_LytS_TM"/>
</dbReference>
<keyword evidence="2" id="KW-1003">Cell membrane</keyword>
<feature type="transmembrane region" description="Helical" evidence="6">
    <location>
        <begin position="155"/>
        <end position="175"/>
    </location>
</feature>
<dbReference type="RefSeq" id="WP_126796118.1">
    <property type="nucleotide sequence ID" value="NZ_CP060720.1"/>
</dbReference>
<keyword evidence="9" id="KW-1185">Reference proteome</keyword>
<dbReference type="Pfam" id="PF00990">
    <property type="entry name" value="GGDEF"/>
    <property type="match status" value="1"/>
</dbReference>
<dbReference type="GO" id="GO:0071555">
    <property type="term" value="P:cell wall organization"/>
    <property type="evidence" value="ECO:0007669"/>
    <property type="project" value="InterPro"/>
</dbReference>
<dbReference type="InterPro" id="IPR000160">
    <property type="entry name" value="GGDEF_dom"/>
</dbReference>
<feature type="transmembrane region" description="Helical" evidence="6">
    <location>
        <begin position="126"/>
        <end position="143"/>
    </location>
</feature>
<dbReference type="PROSITE" id="PS50887">
    <property type="entry name" value="GGDEF"/>
    <property type="match status" value="1"/>
</dbReference>
<keyword evidence="4 6" id="KW-1133">Transmembrane helix</keyword>
<evidence type="ECO:0000256" key="2">
    <source>
        <dbReference type="ARBA" id="ARBA00022475"/>
    </source>
</evidence>
<gene>
    <name evidence="8" type="ORF">CBF28_13555</name>
</gene>
<dbReference type="InterPro" id="IPR029787">
    <property type="entry name" value="Nucleotide_cyclase"/>
</dbReference>
<feature type="transmembrane region" description="Helical" evidence="6">
    <location>
        <begin position="9"/>
        <end position="28"/>
    </location>
</feature>
<dbReference type="InterPro" id="IPR050469">
    <property type="entry name" value="Diguanylate_Cyclase"/>
</dbReference>
<feature type="transmembrane region" description="Helical" evidence="6">
    <location>
        <begin position="48"/>
        <end position="69"/>
    </location>
</feature>
<dbReference type="GO" id="GO:1902201">
    <property type="term" value="P:negative regulation of bacterial-type flagellum-dependent cell motility"/>
    <property type="evidence" value="ECO:0007669"/>
    <property type="project" value="TreeGrafter"/>
</dbReference>
<dbReference type="NCBIfam" id="TIGR00254">
    <property type="entry name" value="GGDEF"/>
    <property type="match status" value="1"/>
</dbReference>
<dbReference type="Proteomes" id="UP000288028">
    <property type="component" value="Unassembled WGS sequence"/>
</dbReference>
<dbReference type="GO" id="GO:0043709">
    <property type="term" value="P:cell adhesion involved in single-species biofilm formation"/>
    <property type="evidence" value="ECO:0007669"/>
    <property type="project" value="TreeGrafter"/>
</dbReference>
<keyword evidence="5 6" id="KW-0472">Membrane</keyword>
<comment type="caution">
    <text evidence="8">The sequence shown here is derived from an EMBL/GenBank/DDBJ whole genome shotgun (WGS) entry which is preliminary data.</text>
</comment>
<dbReference type="PANTHER" id="PTHR45138:SF9">
    <property type="entry name" value="DIGUANYLATE CYCLASE DGCM-RELATED"/>
    <property type="match status" value="1"/>
</dbReference>
<keyword evidence="3 6" id="KW-0812">Transmembrane</keyword>
<dbReference type="GO" id="GO:0000155">
    <property type="term" value="F:phosphorelay sensor kinase activity"/>
    <property type="evidence" value="ECO:0007669"/>
    <property type="project" value="InterPro"/>
</dbReference>
<dbReference type="Gene3D" id="3.30.70.270">
    <property type="match status" value="1"/>
</dbReference>
<evidence type="ECO:0000256" key="5">
    <source>
        <dbReference type="ARBA" id="ARBA00023136"/>
    </source>
</evidence>
<dbReference type="InterPro" id="IPR043128">
    <property type="entry name" value="Rev_trsase/Diguanyl_cyclase"/>
</dbReference>
<feature type="transmembrane region" description="Helical" evidence="6">
    <location>
        <begin position="181"/>
        <end position="203"/>
    </location>
</feature>
<dbReference type="CDD" id="cd01949">
    <property type="entry name" value="GGDEF"/>
    <property type="match status" value="1"/>
</dbReference>
<dbReference type="SMART" id="SM00267">
    <property type="entry name" value="GGDEF"/>
    <property type="match status" value="1"/>
</dbReference>